<gene>
    <name evidence="1" type="ORF">ACFQ34_09580</name>
</gene>
<evidence type="ECO:0000313" key="1">
    <source>
        <dbReference type="EMBL" id="MFD1233531.1"/>
    </source>
</evidence>
<reference evidence="2" key="1">
    <citation type="journal article" date="2019" name="Int. J. Syst. Evol. Microbiol.">
        <title>The Global Catalogue of Microorganisms (GCM) 10K type strain sequencing project: providing services to taxonomists for standard genome sequencing and annotation.</title>
        <authorList>
            <consortium name="The Broad Institute Genomics Platform"/>
            <consortium name="The Broad Institute Genome Sequencing Center for Infectious Disease"/>
            <person name="Wu L."/>
            <person name="Ma J."/>
        </authorList>
    </citation>
    <scope>NUCLEOTIDE SEQUENCE [LARGE SCALE GENOMIC DNA]</scope>
    <source>
        <strain evidence="2">CCUG 49018</strain>
    </source>
</reference>
<name>A0ABW3VFI7_9PSEU</name>
<dbReference type="Proteomes" id="UP001597182">
    <property type="component" value="Unassembled WGS sequence"/>
</dbReference>
<dbReference type="Pfam" id="PF10604">
    <property type="entry name" value="Polyketide_cyc2"/>
    <property type="match status" value="1"/>
</dbReference>
<sequence length="161" mass="17586">MDEVCIDVDAPAGTVWDLVSDVTRAGEWSPEATGARWRGGATGPAPGVRFVGFNRHGPIRWRTHCVIETCERPAAFSFRVAESGMRWGWRIEPTGSATCRVTQWRDRYRTPNVLVRALAGSGILGRDRERLMVEGMHATLAAVRSHVGHTARSDGTATAGD</sequence>
<dbReference type="InterPro" id="IPR019587">
    <property type="entry name" value="Polyketide_cyclase/dehydratase"/>
</dbReference>
<evidence type="ECO:0000313" key="2">
    <source>
        <dbReference type="Proteomes" id="UP001597182"/>
    </source>
</evidence>
<dbReference type="EMBL" id="JBHTMB010000064">
    <property type="protein sequence ID" value="MFD1233531.1"/>
    <property type="molecule type" value="Genomic_DNA"/>
</dbReference>
<comment type="caution">
    <text evidence="1">The sequence shown here is derived from an EMBL/GenBank/DDBJ whole genome shotgun (WGS) entry which is preliminary data.</text>
</comment>
<keyword evidence="2" id="KW-1185">Reference proteome</keyword>
<protein>
    <submittedName>
        <fullName evidence="1">SRPBCC family protein</fullName>
    </submittedName>
</protein>
<dbReference type="CDD" id="cd07812">
    <property type="entry name" value="SRPBCC"/>
    <property type="match status" value="1"/>
</dbReference>
<accession>A0ABW3VFI7</accession>
<dbReference type="InterPro" id="IPR023393">
    <property type="entry name" value="START-like_dom_sf"/>
</dbReference>
<dbReference type="RefSeq" id="WP_346092259.1">
    <property type="nucleotide sequence ID" value="NZ_BAABKS010000053.1"/>
</dbReference>
<organism evidence="1 2">
    <name type="scientific">Pseudonocardia benzenivorans</name>
    <dbReference type="NCBI Taxonomy" id="228005"/>
    <lineage>
        <taxon>Bacteria</taxon>
        <taxon>Bacillati</taxon>
        <taxon>Actinomycetota</taxon>
        <taxon>Actinomycetes</taxon>
        <taxon>Pseudonocardiales</taxon>
        <taxon>Pseudonocardiaceae</taxon>
        <taxon>Pseudonocardia</taxon>
    </lineage>
</organism>
<dbReference type="SUPFAM" id="SSF55961">
    <property type="entry name" value="Bet v1-like"/>
    <property type="match status" value="1"/>
</dbReference>
<dbReference type="Gene3D" id="3.30.530.20">
    <property type="match status" value="1"/>
</dbReference>
<proteinExistence type="predicted"/>